<sequence length="111" mass="12739">VIEPTDTSQVPYQKDPWQIYCEDFPFGAISVACDFFKVRSMWFSVCLYGLFLFVSMCKSCECVCFLGYVLRITFSVNDAGVCMRPSGFIHPHLTGNFSRKVMRCDIVQEMC</sequence>
<dbReference type="AlphaFoldDB" id="A0A8C6MPB3"/>
<keyword evidence="1" id="KW-1133">Transmembrane helix</keyword>
<evidence type="ECO:0000256" key="1">
    <source>
        <dbReference type="SAM" id="Phobius"/>
    </source>
</evidence>
<evidence type="ECO:0000313" key="2">
    <source>
        <dbReference type="Ensembl" id="ENSMSIP00000001295.1"/>
    </source>
</evidence>
<evidence type="ECO:0000313" key="3">
    <source>
        <dbReference type="Proteomes" id="UP000694415"/>
    </source>
</evidence>
<reference evidence="2" key="1">
    <citation type="submission" date="2025-08" db="UniProtKB">
        <authorList>
            <consortium name="Ensembl"/>
        </authorList>
    </citation>
    <scope>IDENTIFICATION</scope>
</reference>
<accession>A0A8C6MPB3</accession>
<keyword evidence="1" id="KW-0812">Transmembrane</keyword>
<protein>
    <submittedName>
        <fullName evidence="2">Uncharacterized protein</fullName>
    </submittedName>
</protein>
<name>A0A8C6MPB3_MUSSI</name>
<dbReference type="GeneTree" id="ENSGT00860000135677"/>
<proteinExistence type="predicted"/>
<organism evidence="2 3">
    <name type="scientific">Mus spicilegus</name>
    <name type="common">Mound-building mouse</name>
    <dbReference type="NCBI Taxonomy" id="10103"/>
    <lineage>
        <taxon>Eukaryota</taxon>
        <taxon>Metazoa</taxon>
        <taxon>Chordata</taxon>
        <taxon>Craniata</taxon>
        <taxon>Vertebrata</taxon>
        <taxon>Euteleostomi</taxon>
        <taxon>Mammalia</taxon>
        <taxon>Eutheria</taxon>
        <taxon>Euarchontoglires</taxon>
        <taxon>Glires</taxon>
        <taxon>Rodentia</taxon>
        <taxon>Myomorpha</taxon>
        <taxon>Muroidea</taxon>
        <taxon>Muridae</taxon>
        <taxon>Murinae</taxon>
        <taxon>Mus</taxon>
        <taxon>Mus</taxon>
    </lineage>
</organism>
<dbReference type="Proteomes" id="UP000694415">
    <property type="component" value="Unplaced"/>
</dbReference>
<reference evidence="2" key="2">
    <citation type="submission" date="2025-09" db="UniProtKB">
        <authorList>
            <consortium name="Ensembl"/>
        </authorList>
    </citation>
    <scope>IDENTIFICATION</scope>
</reference>
<keyword evidence="1" id="KW-0472">Membrane</keyword>
<dbReference type="Ensembl" id="ENSMSIT00000001665.1">
    <property type="protein sequence ID" value="ENSMSIP00000001295.1"/>
    <property type="gene ID" value="ENSMSIG00000001277.1"/>
</dbReference>
<feature type="transmembrane region" description="Helical" evidence="1">
    <location>
        <begin position="45"/>
        <end position="70"/>
    </location>
</feature>
<keyword evidence="3" id="KW-1185">Reference proteome</keyword>